<accession>A0A9Q0F6W6</accession>
<evidence type="ECO:0000256" key="5">
    <source>
        <dbReference type="ARBA" id="ARBA00023242"/>
    </source>
</evidence>
<dbReference type="InterPro" id="IPR038933">
    <property type="entry name" value="Ovate"/>
</dbReference>
<dbReference type="GO" id="GO:0005634">
    <property type="term" value="C:nucleus"/>
    <property type="evidence" value="ECO:0007669"/>
    <property type="project" value="UniProtKB-SubCell"/>
</dbReference>
<dbReference type="PANTHER" id="PTHR33057:SF224">
    <property type="entry name" value="TRANSCRIPTION REPRESSOR"/>
    <property type="match status" value="1"/>
</dbReference>
<evidence type="ECO:0000256" key="7">
    <source>
        <dbReference type="SAM" id="MobiDB-lite"/>
    </source>
</evidence>
<comment type="function">
    <text evidence="6">Transcriptional repressor that regulates multiple aspects of plant growth and development.</text>
</comment>
<dbReference type="GO" id="GO:0045892">
    <property type="term" value="P:negative regulation of DNA-templated transcription"/>
    <property type="evidence" value="ECO:0007669"/>
    <property type="project" value="UniProtKB-UniRule"/>
</dbReference>
<reference evidence="9" key="1">
    <citation type="submission" date="2022-02" db="EMBL/GenBank/DDBJ databases">
        <authorList>
            <person name="Henning P.M."/>
            <person name="McCubbin A.G."/>
            <person name="Shore J.S."/>
        </authorList>
    </citation>
    <scope>NUCLEOTIDE SEQUENCE</scope>
    <source>
        <strain evidence="9">F60SS</strain>
        <tissue evidence="9">Leaves</tissue>
    </source>
</reference>
<dbReference type="Proteomes" id="UP001141552">
    <property type="component" value="Unassembled WGS sequence"/>
</dbReference>
<evidence type="ECO:0000256" key="4">
    <source>
        <dbReference type="ARBA" id="ARBA00023163"/>
    </source>
</evidence>
<dbReference type="InterPro" id="IPR006458">
    <property type="entry name" value="Ovate_C"/>
</dbReference>
<evidence type="ECO:0000313" key="9">
    <source>
        <dbReference type="EMBL" id="KAJ4825275.1"/>
    </source>
</evidence>
<reference evidence="9" key="2">
    <citation type="journal article" date="2023" name="Plants (Basel)">
        <title>Annotation of the Turnera subulata (Passifloraceae) Draft Genome Reveals the S-Locus Evolved after the Divergence of Turneroideae from Passifloroideae in a Stepwise Manner.</title>
        <authorList>
            <person name="Henning P.M."/>
            <person name="Roalson E.H."/>
            <person name="Mir W."/>
            <person name="McCubbin A.G."/>
            <person name="Shore J.S."/>
        </authorList>
    </citation>
    <scope>NUCLEOTIDE SEQUENCE</scope>
    <source>
        <strain evidence="9">F60SS</strain>
    </source>
</reference>
<dbReference type="NCBIfam" id="TIGR01568">
    <property type="entry name" value="A_thal_3678"/>
    <property type="match status" value="1"/>
</dbReference>
<dbReference type="PROSITE" id="PS51754">
    <property type="entry name" value="OVATE"/>
    <property type="match status" value="1"/>
</dbReference>
<keyword evidence="10" id="KW-1185">Reference proteome</keyword>
<name>A0A9Q0F6W6_9ROSI</name>
<comment type="subcellular location">
    <subcellularLocation>
        <location evidence="1 6">Nucleus</location>
    </subcellularLocation>
</comment>
<feature type="domain" description="OVATE" evidence="8">
    <location>
        <begin position="275"/>
        <end position="334"/>
    </location>
</feature>
<gene>
    <name evidence="9" type="ORF">Tsubulata_038813</name>
</gene>
<protein>
    <recommendedName>
        <fullName evidence="6">Transcription repressor</fullName>
    </recommendedName>
    <alternativeName>
        <fullName evidence="6">Ovate family protein</fullName>
    </alternativeName>
</protein>
<dbReference type="PANTHER" id="PTHR33057">
    <property type="entry name" value="TRANSCRIPTION REPRESSOR OFP7-RELATED"/>
    <property type="match status" value="1"/>
</dbReference>
<keyword evidence="2 6" id="KW-0678">Repressor</keyword>
<keyword evidence="4 6" id="KW-0804">Transcription</keyword>
<evidence type="ECO:0000256" key="6">
    <source>
        <dbReference type="RuleBase" id="RU367028"/>
    </source>
</evidence>
<proteinExistence type="predicted"/>
<evidence type="ECO:0000256" key="1">
    <source>
        <dbReference type="ARBA" id="ARBA00004123"/>
    </source>
</evidence>
<evidence type="ECO:0000256" key="2">
    <source>
        <dbReference type="ARBA" id="ARBA00022491"/>
    </source>
</evidence>
<keyword evidence="5 6" id="KW-0539">Nucleus</keyword>
<evidence type="ECO:0000256" key="3">
    <source>
        <dbReference type="ARBA" id="ARBA00023015"/>
    </source>
</evidence>
<dbReference type="OrthoDB" id="1928390at2759"/>
<dbReference type="Pfam" id="PF04844">
    <property type="entry name" value="Ovate"/>
    <property type="match status" value="1"/>
</dbReference>
<dbReference type="EMBL" id="JAKUCV010006955">
    <property type="protein sequence ID" value="KAJ4825275.1"/>
    <property type="molecule type" value="Genomic_DNA"/>
</dbReference>
<evidence type="ECO:0000259" key="8">
    <source>
        <dbReference type="PROSITE" id="PS51754"/>
    </source>
</evidence>
<evidence type="ECO:0000313" key="10">
    <source>
        <dbReference type="Proteomes" id="UP001141552"/>
    </source>
</evidence>
<organism evidence="9 10">
    <name type="scientific">Turnera subulata</name>
    <dbReference type="NCBI Taxonomy" id="218843"/>
    <lineage>
        <taxon>Eukaryota</taxon>
        <taxon>Viridiplantae</taxon>
        <taxon>Streptophyta</taxon>
        <taxon>Embryophyta</taxon>
        <taxon>Tracheophyta</taxon>
        <taxon>Spermatophyta</taxon>
        <taxon>Magnoliopsida</taxon>
        <taxon>eudicotyledons</taxon>
        <taxon>Gunneridae</taxon>
        <taxon>Pentapetalae</taxon>
        <taxon>rosids</taxon>
        <taxon>fabids</taxon>
        <taxon>Malpighiales</taxon>
        <taxon>Passifloraceae</taxon>
        <taxon>Turnera</taxon>
    </lineage>
</organism>
<sequence length="353" mass="40047">MPNNFKLKLSRVIPSSFQLCRSRNPLSLAHSPTPAIYRLSPINPKVLDINYPNLPSPPPTTPNDVSPAKRHLSRKIISAARNLSSDWSTDQSMDFICHGEENKHERHQAKPRGYIPSRLSSYYDDCTRMDMSPAVSKKGRKKENKKDKASILPFDHSGCFSSDAVQEDTETLLFSSSNFSYDSSCEFSQSQDFTTDTSFVETFPTNIAGARNNYNNVRKLRKLGRQVSRKLRKSSNPTETKTAAPPEVASPVMASFFRRITACAVDEKVKESMAIVKKSDDPYGDFKRSMLEMILEKQIFEVEALEELLQCFLSLNSRQYHGVIVQAFSEIWQVLFCDSPVQVQKQKRATIRL</sequence>
<feature type="region of interest" description="Disordered" evidence="7">
    <location>
        <begin position="226"/>
        <end position="245"/>
    </location>
</feature>
<comment type="caution">
    <text evidence="9">The sequence shown here is derived from an EMBL/GenBank/DDBJ whole genome shotgun (WGS) entry which is preliminary data.</text>
</comment>
<keyword evidence="3 6" id="KW-0805">Transcription regulation</keyword>
<dbReference type="AlphaFoldDB" id="A0A9Q0F6W6"/>